<evidence type="ECO:0000313" key="13">
    <source>
        <dbReference type="EMBL" id="GEK29221.1"/>
    </source>
</evidence>
<evidence type="ECO:0000256" key="4">
    <source>
        <dbReference type="ARBA" id="ARBA00022801"/>
    </source>
</evidence>
<dbReference type="InterPro" id="IPR038726">
    <property type="entry name" value="PDDEXK_AddAB-type"/>
</dbReference>
<dbReference type="PATRIC" id="fig|348151.3.peg.661"/>
<evidence type="ECO:0000313" key="15">
    <source>
        <dbReference type="Proteomes" id="UP000051139"/>
    </source>
</evidence>
<dbReference type="RefSeq" id="WP_057811517.1">
    <property type="nucleotide sequence ID" value="NZ_BJUD01000039.1"/>
</dbReference>
<dbReference type="InterPro" id="IPR027417">
    <property type="entry name" value="P-loop_NTPase"/>
</dbReference>
<keyword evidence="1 10" id="KW-0540">Nuclease</keyword>
<dbReference type="AlphaFoldDB" id="A0A0R2KWQ6"/>
<dbReference type="InterPro" id="IPR014141">
    <property type="entry name" value="DNA_helicase_suRexB"/>
</dbReference>
<keyword evidence="2 10" id="KW-0547">Nucleotide-binding</keyword>
<dbReference type="GO" id="GO:0004386">
    <property type="term" value="F:helicase activity"/>
    <property type="evidence" value="ECO:0007669"/>
    <property type="project" value="UniProtKB-KW"/>
</dbReference>
<evidence type="ECO:0000256" key="8">
    <source>
        <dbReference type="ARBA" id="ARBA00023125"/>
    </source>
</evidence>
<dbReference type="GO" id="GO:0016817">
    <property type="term" value="F:hydrolase activity, acting on acid anhydrides"/>
    <property type="evidence" value="ECO:0007669"/>
    <property type="project" value="InterPro"/>
</dbReference>
<comment type="caution">
    <text evidence="10">Lacks conserved residue(s) required for the propagation of feature annotation.</text>
</comment>
<dbReference type="Proteomes" id="UP000051139">
    <property type="component" value="Unassembled WGS sequence"/>
</dbReference>
<dbReference type="EMBL" id="BJUD01000039">
    <property type="protein sequence ID" value="GEK29221.1"/>
    <property type="molecule type" value="Genomic_DNA"/>
</dbReference>
<accession>A0A0R2KWQ6</accession>
<evidence type="ECO:0000259" key="11">
    <source>
        <dbReference type="Pfam" id="PF12705"/>
    </source>
</evidence>
<evidence type="ECO:0000259" key="12">
    <source>
        <dbReference type="Pfam" id="PF21445"/>
    </source>
</evidence>
<keyword evidence="3 10" id="KW-0227">DNA damage</keyword>
<evidence type="ECO:0000256" key="9">
    <source>
        <dbReference type="ARBA" id="ARBA00023204"/>
    </source>
</evidence>
<keyword evidence="5 10" id="KW-0347">Helicase</keyword>
<evidence type="ECO:0000256" key="7">
    <source>
        <dbReference type="ARBA" id="ARBA00022840"/>
    </source>
</evidence>
<reference evidence="13 16" key="2">
    <citation type="submission" date="2019-07" db="EMBL/GenBank/DDBJ databases">
        <title>Whole genome shotgun sequence of Lactobacillus siliginis NBRC 101315.</title>
        <authorList>
            <person name="Hosoyama A."/>
            <person name="Uohara A."/>
            <person name="Ohji S."/>
            <person name="Ichikawa N."/>
        </authorList>
    </citation>
    <scope>NUCLEOTIDE SEQUENCE [LARGE SCALE GENOMIC DNA]</scope>
    <source>
        <strain evidence="13 16">NBRC 101315</strain>
    </source>
</reference>
<dbReference type="Proteomes" id="UP000321429">
    <property type="component" value="Unassembled WGS sequence"/>
</dbReference>
<dbReference type="GO" id="GO:0005524">
    <property type="term" value="F:ATP binding"/>
    <property type="evidence" value="ECO:0007669"/>
    <property type="project" value="UniProtKB-UniRule"/>
</dbReference>
<name>A0A0R2KWQ6_9LACO</name>
<evidence type="ECO:0000256" key="2">
    <source>
        <dbReference type="ARBA" id="ARBA00022741"/>
    </source>
</evidence>
<gene>
    <name evidence="10 13" type="primary">rexB</name>
    <name evidence="14" type="ORF">IV55_GL000645</name>
    <name evidence="13" type="ORF">LSI01_15320</name>
</gene>
<evidence type="ECO:0000256" key="6">
    <source>
        <dbReference type="ARBA" id="ARBA00022839"/>
    </source>
</evidence>
<protein>
    <recommendedName>
        <fullName evidence="10">ATP-dependent helicase/deoxyribonuclease subunit B</fullName>
        <ecNumber evidence="10">3.1.-.-</ecNumber>
    </recommendedName>
    <alternativeName>
        <fullName evidence="10">ATP-dependent helicase/nuclease subunit RexB</fullName>
    </alternativeName>
</protein>
<organism evidence="14 15">
    <name type="scientific">Furfurilactobacillus siliginis</name>
    <dbReference type="NCBI Taxonomy" id="348151"/>
    <lineage>
        <taxon>Bacteria</taxon>
        <taxon>Bacillati</taxon>
        <taxon>Bacillota</taxon>
        <taxon>Bacilli</taxon>
        <taxon>Lactobacillales</taxon>
        <taxon>Lactobacillaceae</taxon>
        <taxon>Furfurilactobacillus</taxon>
    </lineage>
</organism>
<comment type="function">
    <text evidence="10">The heterodimer acts as both an ATP-dependent DNA helicase and an ATP-dependent, dual-direction single-stranded exonuclease. Recognizes the chi site generating a DNA molecule suitable for the initiation of homologous recombination. This subunit has 5' -&gt; 3' nuclease activity but not helicase activity.</text>
</comment>
<dbReference type="Pfam" id="PF21445">
    <property type="entry name" value="ADDB_N"/>
    <property type="match status" value="1"/>
</dbReference>
<evidence type="ECO:0000256" key="3">
    <source>
        <dbReference type="ARBA" id="ARBA00022763"/>
    </source>
</evidence>
<reference evidence="14 15" key="1">
    <citation type="journal article" date="2015" name="Genome Announc.">
        <title>Expanding the biotechnology potential of lactobacilli through comparative genomics of 213 strains and associated genera.</title>
        <authorList>
            <person name="Sun Z."/>
            <person name="Harris H.M."/>
            <person name="McCann A."/>
            <person name="Guo C."/>
            <person name="Argimon S."/>
            <person name="Zhang W."/>
            <person name="Yang X."/>
            <person name="Jeffery I.B."/>
            <person name="Cooney J.C."/>
            <person name="Kagawa T.F."/>
            <person name="Liu W."/>
            <person name="Song Y."/>
            <person name="Salvetti E."/>
            <person name="Wrobel A."/>
            <person name="Rasinkangas P."/>
            <person name="Parkhill J."/>
            <person name="Rea M.C."/>
            <person name="O'Sullivan O."/>
            <person name="Ritari J."/>
            <person name="Douillard F.P."/>
            <person name="Paul Ross R."/>
            <person name="Yang R."/>
            <person name="Briner A.E."/>
            <person name="Felis G.E."/>
            <person name="de Vos W.M."/>
            <person name="Barrangou R."/>
            <person name="Klaenhammer T.R."/>
            <person name="Caufield P.W."/>
            <person name="Cui Y."/>
            <person name="Zhang H."/>
            <person name="O'Toole P.W."/>
        </authorList>
    </citation>
    <scope>NUCLEOTIDE SEQUENCE [LARGE SCALE GENOMIC DNA]</scope>
    <source>
        <strain evidence="14 15">DSM 22696</strain>
    </source>
</reference>
<dbReference type="InterPro" id="IPR049035">
    <property type="entry name" value="ADDB_N"/>
</dbReference>
<comment type="subunit">
    <text evidence="10">Heterodimer of AddA and RexB.</text>
</comment>
<dbReference type="Pfam" id="PF12705">
    <property type="entry name" value="PDDEXK_1"/>
    <property type="match status" value="1"/>
</dbReference>
<evidence type="ECO:0000313" key="14">
    <source>
        <dbReference type="EMBL" id="KRN93987.1"/>
    </source>
</evidence>
<evidence type="ECO:0000313" key="16">
    <source>
        <dbReference type="Proteomes" id="UP000321429"/>
    </source>
</evidence>
<comment type="caution">
    <text evidence="14">The sequence shown here is derived from an EMBL/GenBank/DDBJ whole genome shotgun (WGS) entry which is preliminary data.</text>
</comment>
<keyword evidence="6 10" id="KW-0269">Exonuclease</keyword>
<evidence type="ECO:0000256" key="5">
    <source>
        <dbReference type="ARBA" id="ARBA00022806"/>
    </source>
</evidence>
<keyword evidence="15" id="KW-1185">Reference proteome</keyword>
<dbReference type="HAMAP" id="MF_01453">
    <property type="entry name" value="AddB_type2"/>
    <property type="match status" value="1"/>
</dbReference>
<sequence length="1201" mass="135428">MTLNFILGQAKFDHRQALIEQMQASMLEHPDDQYFVLVPNHIKFNAEVGILNALKQISGQQARPLFADGQVQVFSFTRLAWYFMKNTPTYQLPRLSNAGLSMLIYHIIAEHQSELTVFAGELNQTGFINQLVRQFAELKVGQVTAADLQQIAGQLPVGQRADLAAKLHDLAIVYQAYTESLTDQYIDNADLVNQLSNYFQENNNLRHAHIYVEGFAEFSAQEQNLLTTMLTTAASVTISLTLAQAPQQTPEVGDLFYEPAMTYLKLRYLAKENQVAINQDVFAKTTRVSDALSALDDFWVASVPAKRVPDAPLGVQEDLQVFTAPTRLDELNQVARQIRTMVTQQPERYHYRDFLVLARHLAPYENMVGPLFDQMNIPYFDDSDKPMDKHPLVELMGALFDVKAHYYRYQDVMRLLKTELLVPMIDGQSMPIVAFRRALALTENWVLKTGIEGSRWVEDRDWTYWRLQQVDDELLTEADLAVQQQINVIHHFIANVLPPFFKALDAASTGTEAATVLYQFLADNQVISRLDDWRNEATENGDLARAARNEQAWNTFTGILDEYVSLLGETPNFDVAEFSALLLNGFDGAKYTQIPATLDQVTVSETGIVQLNDYQVIFLIGATDDVMPDQVAESSILTDADRDQMKTRFNDDQFLTLNAGVRMTFDPYINYMGFLTGCQRLILSYPQGGSDEAGLQPSRYVTSIVNHFHLPIIEYATDPAVATGQAAALRPFVGSPQYTLTNLVKVSYQAKAQRVPLPKPWLFIYRWLEQSPVKELTNHLLAGIDYRNVPEPLRLDIVKGLYGDQLNTSISQLETFYRNQYEYFLKFGLRLAERDEFELSAASTGEYFHMALDQLMKIVISRRLDLSKLSDSEINQLITDVMPTINAQPQFVILSSSARMGYVRQQLMATIKRMVVIIGQQQQTSPMRTLATEVLFGHVGADQGLPGLSFDLPGNKKINVRGKIDRIDGMQIDGHEYLSVIDYKSGRRTFDFEQAYYGLSMQMLTYLDALRQDADSVSPQKLNELAGALYMHIQSAGVSINQLGKGKLLALADSAMLDDALLSAHKYQGVLVGEPELLLNLDRTVSDGGTSKIYPFSLKKDLTLSAMAKNVVTPAQLLALLTYEETLIKQAGTQIFAGENKLNPFQDARKRTGLQYSPYTAIMRFDAMLPENRYHVLDKMNPAEVLERISHSEEQEADHGE</sequence>
<comment type="similarity">
    <text evidence="10">Belongs to the helicase family. AddB/RexB type 2 subfamily.</text>
</comment>
<dbReference type="GO" id="GO:0003690">
    <property type="term" value="F:double-stranded DNA binding"/>
    <property type="evidence" value="ECO:0007669"/>
    <property type="project" value="UniProtKB-UniRule"/>
</dbReference>
<proteinExistence type="inferred from homology"/>
<dbReference type="InterPro" id="IPR011604">
    <property type="entry name" value="PDDEXK-like_dom_sf"/>
</dbReference>
<feature type="domain" description="PD-(D/E)XK endonuclease-like" evidence="11">
    <location>
        <begin position="808"/>
        <end position="1045"/>
    </location>
</feature>
<dbReference type="SUPFAM" id="SSF52540">
    <property type="entry name" value="P-loop containing nucleoside triphosphate hydrolases"/>
    <property type="match status" value="1"/>
</dbReference>
<evidence type="ECO:0000256" key="1">
    <source>
        <dbReference type="ARBA" id="ARBA00022722"/>
    </source>
</evidence>
<feature type="domain" description="ATP-dependent helicase/deoxyribonuclease subunit B N-terminal" evidence="12">
    <location>
        <begin position="5"/>
        <end position="292"/>
    </location>
</feature>
<keyword evidence="8 10" id="KW-0238">DNA-binding</keyword>
<dbReference type="PANTHER" id="PTHR30591:SF1">
    <property type="entry name" value="RECBCD ENZYME SUBUNIT RECC"/>
    <property type="match status" value="1"/>
</dbReference>
<dbReference type="STRING" id="348151.IV55_GL000645"/>
<dbReference type="Gene3D" id="3.90.320.10">
    <property type="match status" value="1"/>
</dbReference>
<dbReference type="GO" id="GO:0008409">
    <property type="term" value="F:5'-3' exonuclease activity"/>
    <property type="evidence" value="ECO:0007669"/>
    <property type="project" value="UniProtKB-UniRule"/>
</dbReference>
<dbReference type="PANTHER" id="PTHR30591">
    <property type="entry name" value="RECBCD ENZYME SUBUNIT RECC"/>
    <property type="match status" value="1"/>
</dbReference>
<keyword evidence="4 10" id="KW-0378">Hydrolase</keyword>
<dbReference type="EMBL" id="JQCB01000018">
    <property type="protein sequence ID" value="KRN93987.1"/>
    <property type="molecule type" value="Genomic_DNA"/>
</dbReference>
<evidence type="ECO:0000256" key="10">
    <source>
        <dbReference type="HAMAP-Rule" id="MF_01453"/>
    </source>
</evidence>
<comment type="miscellaneous">
    <text evidence="10">Despite having helicase-like domains, this subunit does not have helicase activity.</text>
</comment>
<dbReference type="Gene3D" id="3.40.50.300">
    <property type="entry name" value="P-loop containing nucleotide triphosphate hydrolases"/>
    <property type="match status" value="4"/>
</dbReference>
<keyword evidence="7 10" id="KW-0067">ATP-binding</keyword>
<keyword evidence="9 10" id="KW-0234">DNA repair</keyword>
<dbReference type="GO" id="GO:0000724">
    <property type="term" value="P:double-strand break repair via homologous recombination"/>
    <property type="evidence" value="ECO:0007669"/>
    <property type="project" value="UniProtKB-UniRule"/>
</dbReference>
<dbReference type="EC" id="3.1.-.-" evidence="10"/>
<comment type="cofactor">
    <cofactor evidence="10">
        <name>Mg(2+)</name>
        <dbReference type="ChEBI" id="CHEBI:18420"/>
    </cofactor>
</comment>